<dbReference type="SMART" id="SM00020">
    <property type="entry name" value="Tryp_SPc"/>
    <property type="match status" value="1"/>
</dbReference>
<dbReference type="GO" id="GO:0006508">
    <property type="term" value="P:proteolysis"/>
    <property type="evidence" value="ECO:0007669"/>
    <property type="project" value="UniProtKB-KW"/>
</dbReference>
<evidence type="ECO:0000256" key="4">
    <source>
        <dbReference type="ARBA" id="ARBA00022670"/>
    </source>
</evidence>
<keyword evidence="7 12" id="KW-0720">Serine protease</keyword>
<accession>A0A6J1M024</accession>
<dbReference type="OrthoDB" id="10059102at2759"/>
<evidence type="ECO:0000256" key="8">
    <source>
        <dbReference type="ARBA" id="ARBA00023145"/>
    </source>
</evidence>
<evidence type="ECO:0000256" key="12">
    <source>
        <dbReference type="RuleBase" id="RU363034"/>
    </source>
</evidence>
<dbReference type="EC" id="3.4.21.4" evidence="11"/>
<comment type="catalytic activity">
    <reaction evidence="10">
        <text>Preferential cleavage: Arg-|-Xaa, Lys-|-Xaa.</text>
        <dbReference type="EC" id="3.4.21.4"/>
    </reaction>
</comment>
<comment type="subcellular location">
    <subcellularLocation>
        <location evidence="1">Secreted</location>
        <location evidence="1">Extracellular space</location>
    </subcellularLocation>
</comment>
<keyword evidence="15" id="KW-1185">Reference proteome</keyword>
<evidence type="ECO:0000313" key="15">
    <source>
        <dbReference type="Proteomes" id="UP000504633"/>
    </source>
</evidence>
<dbReference type="AlphaFoldDB" id="A0A6J1M024"/>
<dbReference type="PANTHER" id="PTHR24276">
    <property type="entry name" value="POLYSERASE-RELATED"/>
    <property type="match status" value="1"/>
</dbReference>
<dbReference type="InterPro" id="IPR033116">
    <property type="entry name" value="TRYPSIN_SER"/>
</dbReference>
<evidence type="ECO:0000256" key="1">
    <source>
        <dbReference type="ARBA" id="ARBA00004239"/>
    </source>
</evidence>
<dbReference type="InterPro" id="IPR043504">
    <property type="entry name" value="Peptidase_S1_PA_chymotrypsin"/>
</dbReference>
<dbReference type="PROSITE" id="PS50240">
    <property type="entry name" value="TRYPSIN_DOM"/>
    <property type="match status" value="1"/>
</dbReference>
<dbReference type="InterPro" id="IPR009003">
    <property type="entry name" value="Peptidase_S1_PA"/>
</dbReference>
<dbReference type="PRINTS" id="PR00722">
    <property type="entry name" value="CHYMOTRYPSIN"/>
</dbReference>
<evidence type="ECO:0000256" key="3">
    <source>
        <dbReference type="ARBA" id="ARBA00022525"/>
    </source>
</evidence>
<dbReference type="InterPro" id="IPR001254">
    <property type="entry name" value="Trypsin_dom"/>
</dbReference>
<evidence type="ECO:0000256" key="13">
    <source>
        <dbReference type="SAM" id="SignalP"/>
    </source>
</evidence>
<dbReference type="PROSITE" id="PS00135">
    <property type="entry name" value="TRYPSIN_SER"/>
    <property type="match status" value="1"/>
</dbReference>
<reference evidence="16" key="1">
    <citation type="submission" date="2025-08" db="UniProtKB">
        <authorList>
            <consortium name="RefSeq"/>
        </authorList>
    </citation>
    <scope>IDENTIFICATION</scope>
    <source>
        <strain evidence="16">15085-1641.00</strain>
        <tissue evidence="16">Whole body</tissue>
    </source>
</reference>
<evidence type="ECO:0000256" key="5">
    <source>
        <dbReference type="ARBA" id="ARBA00022729"/>
    </source>
</evidence>
<evidence type="ECO:0000256" key="2">
    <source>
        <dbReference type="ARBA" id="ARBA00007664"/>
    </source>
</evidence>
<evidence type="ECO:0000256" key="6">
    <source>
        <dbReference type="ARBA" id="ARBA00022801"/>
    </source>
</evidence>
<name>A0A6J1M024_DROHY</name>
<dbReference type="PROSITE" id="PS00134">
    <property type="entry name" value="TRYPSIN_HIS"/>
    <property type="match status" value="1"/>
</dbReference>
<evidence type="ECO:0000256" key="10">
    <source>
        <dbReference type="ARBA" id="ARBA00036320"/>
    </source>
</evidence>
<dbReference type="Gene3D" id="2.40.10.10">
    <property type="entry name" value="Trypsin-like serine proteases"/>
    <property type="match status" value="1"/>
</dbReference>
<dbReference type="InterPro" id="IPR001314">
    <property type="entry name" value="Peptidase_S1A"/>
</dbReference>
<dbReference type="InterPro" id="IPR018114">
    <property type="entry name" value="TRYPSIN_HIS"/>
</dbReference>
<dbReference type="RefSeq" id="XP_023169785.2">
    <property type="nucleotide sequence ID" value="XM_023314017.2"/>
</dbReference>
<dbReference type="SUPFAM" id="SSF50494">
    <property type="entry name" value="Trypsin-like serine proteases"/>
    <property type="match status" value="1"/>
</dbReference>
<dbReference type="InterPro" id="IPR050430">
    <property type="entry name" value="Peptidase_S1"/>
</dbReference>
<organism evidence="15 16">
    <name type="scientific">Drosophila hydei</name>
    <name type="common">Fruit fly</name>
    <dbReference type="NCBI Taxonomy" id="7224"/>
    <lineage>
        <taxon>Eukaryota</taxon>
        <taxon>Metazoa</taxon>
        <taxon>Ecdysozoa</taxon>
        <taxon>Arthropoda</taxon>
        <taxon>Hexapoda</taxon>
        <taxon>Insecta</taxon>
        <taxon>Pterygota</taxon>
        <taxon>Neoptera</taxon>
        <taxon>Endopterygota</taxon>
        <taxon>Diptera</taxon>
        <taxon>Brachycera</taxon>
        <taxon>Muscomorpha</taxon>
        <taxon>Ephydroidea</taxon>
        <taxon>Drosophilidae</taxon>
        <taxon>Drosophila</taxon>
    </lineage>
</organism>
<keyword evidence="5 13" id="KW-0732">Signal</keyword>
<dbReference type="GO" id="GO:0005576">
    <property type="term" value="C:extracellular region"/>
    <property type="evidence" value="ECO:0007669"/>
    <property type="project" value="UniProtKB-SubCell"/>
</dbReference>
<keyword evidence="4 12" id="KW-0645">Protease</keyword>
<protein>
    <recommendedName>
        <fullName evidence="11">trypsin</fullName>
        <ecNumber evidence="11">3.4.21.4</ecNumber>
    </recommendedName>
</protein>
<dbReference type="GO" id="GO:0004252">
    <property type="term" value="F:serine-type endopeptidase activity"/>
    <property type="evidence" value="ECO:0007669"/>
    <property type="project" value="UniProtKB-EC"/>
</dbReference>
<evidence type="ECO:0000313" key="16">
    <source>
        <dbReference type="RefSeq" id="XP_023169785.2"/>
    </source>
</evidence>
<keyword evidence="6 12" id="KW-0378">Hydrolase</keyword>
<keyword evidence="9" id="KW-1015">Disulfide bond</keyword>
<feature type="domain" description="Peptidase S1" evidence="14">
    <location>
        <begin position="26"/>
        <end position="278"/>
    </location>
</feature>
<dbReference type="KEGG" id="dhe:111598637"/>
<feature type="signal peptide" evidence="13">
    <location>
        <begin position="1"/>
        <end position="19"/>
    </location>
</feature>
<dbReference type="CDD" id="cd00190">
    <property type="entry name" value="Tryp_SPc"/>
    <property type="match status" value="1"/>
</dbReference>
<keyword evidence="3" id="KW-0964">Secreted</keyword>
<dbReference type="Pfam" id="PF00089">
    <property type="entry name" value="Trypsin"/>
    <property type="match status" value="1"/>
</dbReference>
<keyword evidence="8" id="KW-0865">Zymogen</keyword>
<evidence type="ECO:0000256" key="11">
    <source>
        <dbReference type="ARBA" id="ARBA00038868"/>
    </source>
</evidence>
<comment type="similarity">
    <text evidence="2">Belongs to the peptidase S1 family.</text>
</comment>
<dbReference type="OMA" id="MMCAGRL"/>
<dbReference type="GeneID" id="111598637"/>
<evidence type="ECO:0000256" key="9">
    <source>
        <dbReference type="ARBA" id="ARBA00023157"/>
    </source>
</evidence>
<dbReference type="Proteomes" id="UP000504633">
    <property type="component" value="Unplaced"/>
</dbReference>
<evidence type="ECO:0000256" key="7">
    <source>
        <dbReference type="ARBA" id="ARBA00022825"/>
    </source>
</evidence>
<sequence>MRGLLYLCCWLVVSGEIYAQLPESRIINGTVASVSDTKHLVSIRLKKNDRNFGSGHICGGSLIGPNKVLTAAHCLFNTSKKRYRKAKEFVVVMGTLNRYERNTGTIVSDVSSIAYMNTFTTDSMRDDVGVMFLRTGLPVNSTHPTVAPIQLATEPTPSGVTCQVAGWGRTEQLSNLSPIIAHLVKNTLSNVLLTANVTTVRHATCATIYSGSLLPGMLCAGRLRGGTDSCQGDSGGPLVYEGRVIGVVSWGYGCAEPGLPGVYADVQYYRQWIEERNGSSALTAPSLKHLLALSLGCAVWLWSKRK</sequence>
<proteinExistence type="inferred from homology"/>
<feature type="chain" id="PRO_5026778977" description="trypsin" evidence="13">
    <location>
        <begin position="20"/>
        <end position="306"/>
    </location>
</feature>
<gene>
    <name evidence="16" type="primary">LOC111598637</name>
</gene>
<evidence type="ECO:0000259" key="14">
    <source>
        <dbReference type="PROSITE" id="PS50240"/>
    </source>
</evidence>
<dbReference type="FunFam" id="2.40.10.10:FF:000111">
    <property type="entry name" value="Blast:Serine protease nudel"/>
    <property type="match status" value="1"/>
</dbReference>
<dbReference type="PANTHER" id="PTHR24276:SF91">
    <property type="entry name" value="AT26814P-RELATED"/>
    <property type="match status" value="1"/>
</dbReference>